<comment type="caution">
    <text evidence="1">The sequence shown here is derived from an EMBL/GenBank/DDBJ whole genome shotgun (WGS) entry which is preliminary data.</text>
</comment>
<evidence type="ECO:0000313" key="1">
    <source>
        <dbReference type="EMBL" id="KAK9513320.1"/>
    </source>
</evidence>
<gene>
    <name evidence="1" type="ORF">VZT92_026861</name>
</gene>
<organism evidence="1 2">
    <name type="scientific">Zoarces viviparus</name>
    <name type="common">Viviparous eelpout</name>
    <name type="synonym">Blennius viviparus</name>
    <dbReference type="NCBI Taxonomy" id="48416"/>
    <lineage>
        <taxon>Eukaryota</taxon>
        <taxon>Metazoa</taxon>
        <taxon>Chordata</taxon>
        <taxon>Craniata</taxon>
        <taxon>Vertebrata</taxon>
        <taxon>Euteleostomi</taxon>
        <taxon>Actinopterygii</taxon>
        <taxon>Neopterygii</taxon>
        <taxon>Teleostei</taxon>
        <taxon>Neoteleostei</taxon>
        <taxon>Acanthomorphata</taxon>
        <taxon>Eupercaria</taxon>
        <taxon>Perciformes</taxon>
        <taxon>Cottioidei</taxon>
        <taxon>Zoarcales</taxon>
        <taxon>Zoarcidae</taxon>
        <taxon>Zoarcinae</taxon>
        <taxon>Zoarces</taxon>
    </lineage>
</organism>
<evidence type="ECO:0008006" key="3">
    <source>
        <dbReference type="Google" id="ProtNLM"/>
    </source>
</evidence>
<dbReference type="Proteomes" id="UP001488805">
    <property type="component" value="Unassembled WGS sequence"/>
</dbReference>
<evidence type="ECO:0000313" key="2">
    <source>
        <dbReference type="Proteomes" id="UP001488805"/>
    </source>
</evidence>
<accession>A0AAW1DT68</accession>
<name>A0AAW1DT68_ZOAVI</name>
<reference evidence="1 2" key="1">
    <citation type="journal article" date="2024" name="Genome Biol. Evol.">
        <title>Chromosome-level genome assembly of the viviparous eelpout Zoarces viviparus.</title>
        <authorList>
            <person name="Fuhrmann N."/>
            <person name="Brasseur M.V."/>
            <person name="Bakowski C.E."/>
            <person name="Podsiadlowski L."/>
            <person name="Prost S."/>
            <person name="Krehenwinkel H."/>
            <person name="Mayer C."/>
        </authorList>
    </citation>
    <scope>NUCLEOTIDE SEQUENCE [LARGE SCALE GENOMIC DNA]</scope>
    <source>
        <strain evidence="1">NO-MEL_2022_Ind0_liver</strain>
    </source>
</reference>
<protein>
    <recommendedName>
        <fullName evidence="3">Secreted protein</fullName>
    </recommendedName>
</protein>
<dbReference type="EMBL" id="JBCEZU010000597">
    <property type="protein sequence ID" value="KAK9513320.1"/>
    <property type="molecule type" value="Genomic_DNA"/>
</dbReference>
<sequence length="85" mass="9261">MNLGLQGFTVPQAAACYVCLVYGSVTMVTDARVFLSPPGTFCRPFSVSFPCFVSPLSSSPLTYTKLSIQNELTRGCESKHQSLYL</sequence>
<proteinExistence type="predicted"/>
<keyword evidence="2" id="KW-1185">Reference proteome</keyword>
<dbReference type="AlphaFoldDB" id="A0AAW1DT68"/>